<dbReference type="InterPro" id="IPR036866">
    <property type="entry name" value="RibonucZ/Hydroxyglut_hydro"/>
</dbReference>
<dbReference type="RefSeq" id="WP_004077144.1">
    <property type="nucleotide sequence ID" value="NZ_CM001436.1"/>
</dbReference>
<dbReference type="InParanoid" id="H1Z1S4"/>
<evidence type="ECO:0000313" key="2">
    <source>
        <dbReference type="EMBL" id="EHQ35391.1"/>
    </source>
</evidence>
<accession>H1Z1S4</accession>
<dbReference type="AlphaFoldDB" id="H1Z1S4"/>
<protein>
    <submittedName>
        <fullName evidence="2">Beta-lactamase domain-containing protein</fullName>
    </submittedName>
</protein>
<evidence type="ECO:0000313" key="3">
    <source>
        <dbReference type="Proteomes" id="UP000005741"/>
    </source>
</evidence>
<dbReference type="Gene3D" id="3.60.15.10">
    <property type="entry name" value="Ribonuclease Z/Hydroxyacylglutathione hydrolase-like"/>
    <property type="match status" value="1"/>
</dbReference>
<dbReference type="PATRIC" id="fig|937775.9.peg.1459"/>
<dbReference type="CDD" id="cd06262">
    <property type="entry name" value="metallo-hydrolase-like_MBL-fold"/>
    <property type="match status" value="1"/>
</dbReference>
<dbReference type="STRING" id="937775.Metlim_1282"/>
<dbReference type="SUPFAM" id="SSF56281">
    <property type="entry name" value="Metallo-hydrolase/oxidoreductase"/>
    <property type="match status" value="1"/>
</dbReference>
<dbReference type="HOGENOM" id="CLU_529688_0_0_2"/>
<dbReference type="Pfam" id="PF00753">
    <property type="entry name" value="Lactamase_B"/>
    <property type="match status" value="1"/>
</dbReference>
<dbReference type="SMART" id="SM00849">
    <property type="entry name" value="Lactamase_B"/>
    <property type="match status" value="1"/>
</dbReference>
<evidence type="ECO:0000259" key="1">
    <source>
        <dbReference type="SMART" id="SM00849"/>
    </source>
</evidence>
<dbReference type="PANTHER" id="PTHR42951">
    <property type="entry name" value="METALLO-BETA-LACTAMASE DOMAIN-CONTAINING"/>
    <property type="match status" value="1"/>
</dbReference>
<dbReference type="Proteomes" id="UP000005741">
    <property type="component" value="Chromosome"/>
</dbReference>
<feature type="domain" description="Metallo-beta-lactamase" evidence="1">
    <location>
        <begin position="249"/>
        <end position="477"/>
    </location>
</feature>
<organism evidence="2 3">
    <name type="scientific">Methanoplanus limicola DSM 2279</name>
    <dbReference type="NCBI Taxonomy" id="937775"/>
    <lineage>
        <taxon>Archaea</taxon>
        <taxon>Methanobacteriati</taxon>
        <taxon>Methanobacteriota</taxon>
        <taxon>Stenosarchaea group</taxon>
        <taxon>Methanomicrobia</taxon>
        <taxon>Methanomicrobiales</taxon>
        <taxon>Methanomicrobiaceae</taxon>
        <taxon>Methanoplanus</taxon>
    </lineage>
</organism>
<dbReference type="InterPro" id="IPR001279">
    <property type="entry name" value="Metallo-B-lactamas"/>
</dbReference>
<sequence>MNRYSFVSQVSEGPKSLKTAAEIITELNGNINRIHYDRHIDPNTAFFEVTCTEDEYGQIRIKLSEIGYLRTSIKSPPYLCFDVKLPHRSGALLEFLEYTNSERAMIGSIDFDDSGSIPDRVTVSMNLEDTERTEILLNKLKAIYPIEILDYNDTGDELDRTVFYVRFAHKIRQYLTDDSDELLLDFIKDINHNVQELKKHGEDPDKVFEYYLRCGEYLNSTTGPGFYADVQEIEIDRDVTLFCFQLPAGGSIFLFDTPEEIVMIDTGYGIYAGDVRKMFEYYGLDLRNKLKYIITTHADADHCGAGGAYDVPAYMHPATMKIIECGNRAWGSKNEDWVLERIYTTMIALFSGWNPPEKKNIVLYPEGSDKKRSVFDIISVIEIGGIKFEVLVGKGGHQYGQLIIYSDEKGIIFTADTLMNFSSLSEERKRYNSIADFLITSVNVDSDLAKIERKAISEIAADYFKRTDERCIICGGHGAVSYPDENGKLKIYGETEHYTHNI</sequence>
<gene>
    <name evidence="2" type="ORF">Metlim_1282</name>
</gene>
<keyword evidence="3" id="KW-1185">Reference proteome</keyword>
<dbReference type="EMBL" id="CM001436">
    <property type="protein sequence ID" value="EHQ35391.1"/>
    <property type="molecule type" value="Genomic_DNA"/>
</dbReference>
<reference evidence="2 3" key="1">
    <citation type="submission" date="2011-10" db="EMBL/GenBank/DDBJ databases">
        <title>The Improved High-Quality Draft genome of Methanoplanus limicola DSM 2279.</title>
        <authorList>
            <consortium name="US DOE Joint Genome Institute (JGI-PGF)"/>
            <person name="Lucas S."/>
            <person name="Copeland A."/>
            <person name="Lapidus A."/>
            <person name="Glavina del Rio T."/>
            <person name="Dalin E."/>
            <person name="Tice H."/>
            <person name="Bruce D."/>
            <person name="Goodwin L."/>
            <person name="Pitluck S."/>
            <person name="Peters L."/>
            <person name="Mikhailova N."/>
            <person name="Lu M."/>
            <person name="Kyrpides N."/>
            <person name="Mavromatis K."/>
            <person name="Ivanova N."/>
            <person name="Markowitz V."/>
            <person name="Cheng J.-F."/>
            <person name="Hugenholtz P."/>
            <person name="Woyke T."/>
            <person name="Wu D."/>
            <person name="Wirth R."/>
            <person name="Brambilla E.-M."/>
            <person name="Klenk H.-P."/>
            <person name="Eisen J.A."/>
        </authorList>
    </citation>
    <scope>NUCLEOTIDE SEQUENCE [LARGE SCALE GENOMIC DNA]</scope>
    <source>
        <strain evidence="2 3">DSM 2279</strain>
    </source>
</reference>
<name>H1Z1S4_9EURY</name>
<dbReference type="InterPro" id="IPR050855">
    <property type="entry name" value="NDM-1-like"/>
</dbReference>
<dbReference type="OrthoDB" id="197151at2157"/>
<proteinExistence type="predicted"/>